<feature type="compositionally biased region" description="Basic and acidic residues" evidence="1">
    <location>
        <begin position="213"/>
        <end position="228"/>
    </location>
</feature>
<reference evidence="2 3" key="1">
    <citation type="submission" date="2024-11" db="EMBL/GenBank/DDBJ databases">
        <title>Adaptive evolution of stress response genes in parasites aligns with host niche diversity.</title>
        <authorList>
            <person name="Hahn C."/>
            <person name="Resl P."/>
        </authorList>
    </citation>
    <scope>NUCLEOTIDE SEQUENCE [LARGE SCALE GENOMIC DNA]</scope>
    <source>
        <strain evidence="2">EGGRZ-B1_66</strain>
        <tissue evidence="2">Body</tissue>
    </source>
</reference>
<sequence>MLTSLVVEVTSKRNDLIFLRNNSYITWDEANILTYCLAKYLQEGINFLIKYVCDSFEKSKIVFVDRTYADLCESKSLNSVKVCKGKCTCIVVVAHGECTVVQIIDLLFKLATESIDSVKKIIEDHAVSVKVFSESESRIYNSRKDRFGKEHREILEKMSKNHETLIDEQMMDDTEIQLMFSMKEKATFSEYAKVFGPHAIVANFEVQKITDASKDRSMQAENGNEHESNFLLQKNEPKKSNLKTDTSEFKTKKRLCVNFGCGEFIFQYTPTDQIDSEFEMLIEKVMEAKFKLLRLYQNRKLHRDATESLLLILAEYFRAKVPLMKSANCRQVTNCKIYTKVTKSLNYVKLFLKDDELVLKVTFTGCMNIFKFLAVLDVLVDLEKLADDRPALEKGITKVESINSVRVERNWRTCCCKKLCGASRNSRLQFSLQGEVKDKKMDEEHVCSA</sequence>
<keyword evidence="3" id="KW-1185">Reference proteome</keyword>
<comment type="caution">
    <text evidence="2">The sequence shown here is derived from an EMBL/GenBank/DDBJ whole genome shotgun (WGS) entry which is preliminary data.</text>
</comment>
<protein>
    <submittedName>
        <fullName evidence="2">Uncharacterized protein</fullName>
    </submittedName>
</protein>
<evidence type="ECO:0000313" key="3">
    <source>
        <dbReference type="Proteomes" id="UP001626550"/>
    </source>
</evidence>
<evidence type="ECO:0000256" key="1">
    <source>
        <dbReference type="SAM" id="MobiDB-lite"/>
    </source>
</evidence>
<feature type="region of interest" description="Disordered" evidence="1">
    <location>
        <begin position="213"/>
        <end position="245"/>
    </location>
</feature>
<dbReference type="Proteomes" id="UP001626550">
    <property type="component" value="Unassembled WGS sequence"/>
</dbReference>
<evidence type="ECO:0000313" key="2">
    <source>
        <dbReference type="EMBL" id="KAL3317564.1"/>
    </source>
</evidence>
<proteinExistence type="predicted"/>
<accession>A0ABD2QDF1</accession>
<organism evidence="2 3">
    <name type="scientific">Cichlidogyrus casuarinus</name>
    <dbReference type="NCBI Taxonomy" id="1844966"/>
    <lineage>
        <taxon>Eukaryota</taxon>
        <taxon>Metazoa</taxon>
        <taxon>Spiralia</taxon>
        <taxon>Lophotrochozoa</taxon>
        <taxon>Platyhelminthes</taxon>
        <taxon>Monogenea</taxon>
        <taxon>Monopisthocotylea</taxon>
        <taxon>Dactylogyridea</taxon>
        <taxon>Ancyrocephalidae</taxon>
        <taxon>Cichlidogyrus</taxon>
    </lineage>
</organism>
<gene>
    <name evidence="2" type="ORF">Ciccas_003776</name>
</gene>
<dbReference type="EMBL" id="JBJKFK010000364">
    <property type="protein sequence ID" value="KAL3317564.1"/>
    <property type="molecule type" value="Genomic_DNA"/>
</dbReference>
<dbReference type="AlphaFoldDB" id="A0ABD2QDF1"/>
<name>A0ABD2QDF1_9PLAT</name>